<evidence type="ECO:0000313" key="4">
    <source>
        <dbReference type="EMBL" id="KAK7478948.1"/>
    </source>
</evidence>
<comment type="similarity">
    <text evidence="1">Belongs to the p23/wos2 family.</text>
</comment>
<dbReference type="Pfam" id="PF04969">
    <property type="entry name" value="CS"/>
    <property type="match status" value="1"/>
</dbReference>
<dbReference type="SUPFAM" id="SSF49764">
    <property type="entry name" value="HSP20-like chaperones"/>
    <property type="match status" value="1"/>
</dbReference>
<protein>
    <recommendedName>
        <fullName evidence="3">CS domain-containing protein</fullName>
    </recommendedName>
</protein>
<feature type="domain" description="CS" evidence="3">
    <location>
        <begin position="15"/>
        <end position="115"/>
    </location>
</feature>
<evidence type="ECO:0000256" key="2">
    <source>
        <dbReference type="SAM" id="MobiDB-lite"/>
    </source>
</evidence>
<dbReference type="InterPro" id="IPR007052">
    <property type="entry name" value="CS_dom"/>
</dbReference>
<accession>A0ABD0JWJ3</accession>
<dbReference type="Proteomes" id="UP001519460">
    <property type="component" value="Unassembled WGS sequence"/>
</dbReference>
<evidence type="ECO:0000313" key="5">
    <source>
        <dbReference type="Proteomes" id="UP001519460"/>
    </source>
</evidence>
<dbReference type="EMBL" id="JACVVK020000314">
    <property type="protein sequence ID" value="KAK7478948.1"/>
    <property type="molecule type" value="Genomic_DNA"/>
</dbReference>
<reference evidence="4 5" key="1">
    <citation type="journal article" date="2023" name="Sci. Data">
        <title>Genome assembly of the Korean intertidal mud-creeper Batillaria attramentaria.</title>
        <authorList>
            <person name="Patra A.K."/>
            <person name="Ho P.T."/>
            <person name="Jun S."/>
            <person name="Lee S.J."/>
            <person name="Kim Y."/>
            <person name="Won Y.J."/>
        </authorList>
    </citation>
    <scope>NUCLEOTIDE SEQUENCE [LARGE SCALE GENOMIC DNA]</scope>
    <source>
        <strain evidence="4">Wonlab-2016</strain>
    </source>
</reference>
<dbReference type="FunFam" id="2.60.40.790:FF:000013">
    <property type="entry name" value="Very-long-chain (3R)-3-hydroxyacyl-CoA dehydratase"/>
    <property type="match status" value="1"/>
</dbReference>
<evidence type="ECO:0000259" key="3">
    <source>
        <dbReference type="PROSITE" id="PS51203"/>
    </source>
</evidence>
<dbReference type="PANTHER" id="PTHR22932">
    <property type="entry name" value="TELOMERASE-BINDING PROTEIN P23 HSP90 CO-CHAPERONE"/>
    <property type="match status" value="1"/>
</dbReference>
<name>A0ABD0JWJ3_9CAEN</name>
<keyword evidence="5" id="KW-1185">Reference proteome</keyword>
<dbReference type="InterPro" id="IPR045250">
    <property type="entry name" value="p23-like"/>
</dbReference>
<dbReference type="CDD" id="cd06465">
    <property type="entry name" value="p23_hB-ind1_like"/>
    <property type="match status" value="1"/>
</dbReference>
<organism evidence="4 5">
    <name type="scientific">Batillaria attramentaria</name>
    <dbReference type="NCBI Taxonomy" id="370345"/>
    <lineage>
        <taxon>Eukaryota</taxon>
        <taxon>Metazoa</taxon>
        <taxon>Spiralia</taxon>
        <taxon>Lophotrochozoa</taxon>
        <taxon>Mollusca</taxon>
        <taxon>Gastropoda</taxon>
        <taxon>Caenogastropoda</taxon>
        <taxon>Sorbeoconcha</taxon>
        <taxon>Cerithioidea</taxon>
        <taxon>Batillariidae</taxon>
        <taxon>Batillaria</taxon>
    </lineage>
</organism>
<feature type="region of interest" description="Disordered" evidence="2">
    <location>
        <begin position="112"/>
        <end position="161"/>
    </location>
</feature>
<dbReference type="PANTHER" id="PTHR22932:SF1">
    <property type="entry name" value="CO-CHAPERONE PROTEIN DAF-41"/>
    <property type="match status" value="1"/>
</dbReference>
<feature type="compositionally biased region" description="Acidic residues" evidence="2">
    <location>
        <begin position="145"/>
        <end position="161"/>
    </location>
</feature>
<evidence type="ECO:0000256" key="1">
    <source>
        <dbReference type="ARBA" id="ARBA00025733"/>
    </source>
</evidence>
<dbReference type="AlphaFoldDB" id="A0ABD0JWJ3"/>
<dbReference type="PROSITE" id="PS51203">
    <property type="entry name" value="CS"/>
    <property type="match status" value="1"/>
</dbReference>
<proteinExistence type="inferred from homology"/>
<feature type="compositionally biased region" description="Acidic residues" evidence="2">
    <location>
        <begin position="114"/>
        <end position="127"/>
    </location>
</feature>
<dbReference type="InterPro" id="IPR008978">
    <property type="entry name" value="HSP20-like_chaperone"/>
</dbReference>
<comment type="caution">
    <text evidence="4">The sequence shown here is derived from an EMBL/GenBank/DDBJ whole genome shotgun (WGS) entry which is preliminary data.</text>
</comment>
<gene>
    <name evidence="4" type="ORF">BaRGS_00029815</name>
</gene>
<sequence>MAAATKSSGDASTHVLPPPLEWAQRKDKVWITVTLENCRDPKHELKGNTFYFRGKGGTDNTDHEVTLELYGDIDPEIFFTLIKKDQNASYWPRLTKESKKFHFIKTDFNRWRDEDDSDQEEKEDFNLDEMMNSMGGLNGGADFGAAEEEQDSDDEDLPDLQ</sequence>
<dbReference type="Gene3D" id="2.60.40.790">
    <property type="match status" value="1"/>
</dbReference>